<reference evidence="3 4" key="1">
    <citation type="journal article" date="2012" name="BMC Genomics">
        <title>Comparative genomics of the white-rot fungi, Phanerochaete carnosa and P. chrysosporium, to elucidate the genetic basis of the distinct wood types they colonize.</title>
        <authorList>
            <person name="Suzuki H."/>
            <person name="MacDonald J."/>
            <person name="Syed K."/>
            <person name="Salamov A."/>
            <person name="Hori C."/>
            <person name="Aerts A."/>
            <person name="Henrissat B."/>
            <person name="Wiebenga A."/>
            <person name="vanKuyk P.A."/>
            <person name="Barry K."/>
            <person name="Lindquist E."/>
            <person name="LaButti K."/>
            <person name="Lapidus A."/>
            <person name="Lucas S."/>
            <person name="Coutinho P."/>
            <person name="Gong Y."/>
            <person name="Samejima M."/>
            <person name="Mahadevan R."/>
            <person name="Abou-Zaid M."/>
            <person name="de Vries R.P."/>
            <person name="Igarashi K."/>
            <person name="Yadav J.S."/>
            <person name="Grigoriev I.V."/>
            <person name="Master E.R."/>
        </authorList>
    </citation>
    <scope>NUCLEOTIDE SEQUENCE [LARGE SCALE GENOMIC DNA]</scope>
    <source>
        <strain evidence="3 4">HHB-10118-sp</strain>
    </source>
</reference>
<keyword evidence="2" id="KW-0812">Transmembrane</keyword>
<sequence length="567" mass="61115">MDPINVPGILSDEPQTSGSAETIRQLPLHIAARLHTADVNTSTPSSPRLSLPGSPVSSVPSPSSPSGESISSLPSVSSSFLFSSVPASPPHLGLHHGPHGHELGDNSLIIPSLTLPSPVRRPTLYGQALGEVRLLVLGGAGCGAEAVAQMFAEEECEDIVEVGQWEEVEIAAEYHVRARVLRLSTDWIEYRDAHGLEKHEPSRNVEVVLLQDYGPDSDLSEVLRSTLSVVHAPFSALVPVLHPHQSPNVLLANLLASSASPLYTAMAIVPSNCVTSFEHKLISELSAHVPLVVLPDHQPSSTQVPTLHSHQSPYSRRPSPQEFHPTGLSDALRAIKLASIHPQSAHALRTCILRSPEALSALRLEAAERFMRWREVERAVGHVLGDTTPSSESDSVEHTPVAPRVEDPGRRRWPTGSQRWNKARWEEEWEGSLATDVAKTLRARRVKGMGRRSTVRAPARPRLSPKCADVAVETTIFVDHDEAPSNAHFDPLHLPSLLAFSISLFGPLKTRIARIFTPTRTNTQIAGLGAMTEARGRGLDAGGTTLFLVGAFCAGVGVGVLLSRGIM</sequence>
<dbReference type="GeneID" id="18911033"/>
<dbReference type="RefSeq" id="XP_007395050.1">
    <property type="nucleotide sequence ID" value="XM_007394988.1"/>
</dbReference>
<feature type="region of interest" description="Disordered" evidence="1">
    <location>
        <begin position="39"/>
        <end position="70"/>
    </location>
</feature>
<accession>K5V3R9</accession>
<dbReference type="OrthoDB" id="3350156at2759"/>
<name>K5V3R9_PHACS</name>
<proteinExistence type="predicted"/>
<evidence type="ECO:0000256" key="1">
    <source>
        <dbReference type="SAM" id="MobiDB-lite"/>
    </source>
</evidence>
<evidence type="ECO:0000313" key="3">
    <source>
        <dbReference type="EMBL" id="EKM57231.1"/>
    </source>
</evidence>
<dbReference type="EMBL" id="JH930471">
    <property type="protein sequence ID" value="EKM57231.1"/>
    <property type="molecule type" value="Genomic_DNA"/>
</dbReference>
<feature type="region of interest" description="Disordered" evidence="1">
    <location>
        <begin position="1"/>
        <end position="20"/>
    </location>
</feature>
<dbReference type="HOGENOM" id="CLU_020369_1_0_1"/>
<gene>
    <name evidence="3" type="ORF">PHACADRAFT_194797</name>
</gene>
<feature type="transmembrane region" description="Helical" evidence="2">
    <location>
        <begin position="541"/>
        <end position="562"/>
    </location>
</feature>
<evidence type="ECO:0000313" key="4">
    <source>
        <dbReference type="Proteomes" id="UP000008370"/>
    </source>
</evidence>
<dbReference type="Proteomes" id="UP000008370">
    <property type="component" value="Unassembled WGS sequence"/>
</dbReference>
<feature type="compositionally biased region" description="Low complexity" evidence="1">
    <location>
        <begin position="42"/>
        <end position="70"/>
    </location>
</feature>
<keyword evidence="4" id="KW-1185">Reference proteome</keyword>
<keyword evidence="2" id="KW-1133">Transmembrane helix</keyword>
<feature type="region of interest" description="Disordered" evidence="1">
    <location>
        <begin position="385"/>
        <end position="417"/>
    </location>
</feature>
<feature type="compositionally biased region" description="Polar residues" evidence="1">
    <location>
        <begin position="299"/>
        <end position="314"/>
    </location>
</feature>
<organism evidence="3 4">
    <name type="scientific">Phanerochaete carnosa (strain HHB-10118-sp)</name>
    <name type="common">White-rot fungus</name>
    <name type="synonym">Peniophora carnosa</name>
    <dbReference type="NCBI Taxonomy" id="650164"/>
    <lineage>
        <taxon>Eukaryota</taxon>
        <taxon>Fungi</taxon>
        <taxon>Dikarya</taxon>
        <taxon>Basidiomycota</taxon>
        <taxon>Agaricomycotina</taxon>
        <taxon>Agaricomycetes</taxon>
        <taxon>Polyporales</taxon>
        <taxon>Phanerochaetaceae</taxon>
        <taxon>Phanerochaete</taxon>
    </lineage>
</organism>
<dbReference type="KEGG" id="pco:PHACADRAFT_194797"/>
<dbReference type="AlphaFoldDB" id="K5V3R9"/>
<protein>
    <submittedName>
        <fullName evidence="3">Uncharacterized protein</fullName>
    </submittedName>
</protein>
<feature type="region of interest" description="Disordered" evidence="1">
    <location>
        <begin position="299"/>
        <end position="324"/>
    </location>
</feature>
<dbReference type="InParanoid" id="K5V3R9"/>
<evidence type="ECO:0000256" key="2">
    <source>
        <dbReference type="SAM" id="Phobius"/>
    </source>
</evidence>
<keyword evidence="2" id="KW-0472">Membrane</keyword>